<proteinExistence type="predicted"/>
<sequence>MGGPYCETCKYFYQGPTSGDGGECEDPAKIIYSKGGQSSEKPWVYKKCECCNWTEIEGEERPHYGKDCPEGMVQVEFVMCDPKDKKGEYGWKPVEKTSVDIYVDGERYLVKVGDYHDGVAERRGLYVGGPIDMVCEKTNINTCSLFRKSTDEDKHDESFTCSDCGDRFMGSPCNDDGQCTLCATNDTL</sequence>
<reference evidence="1 2" key="1">
    <citation type="submission" date="2022-08" db="EMBL/GenBank/DDBJ databases">
        <title>Genome Sequence of the sulphate-reducing bacterium, Pseudodesulfovibrio sp. SYK.</title>
        <authorList>
            <person name="Kondo R."/>
            <person name="Kataoka T."/>
        </authorList>
    </citation>
    <scope>NUCLEOTIDE SEQUENCE [LARGE SCALE GENOMIC DNA]</scope>
    <source>
        <strain evidence="1 2">SYK</strain>
    </source>
</reference>
<organism evidence="1 2">
    <name type="scientific">Pseudodesulfovibrio nedwellii</name>
    <dbReference type="NCBI Taxonomy" id="2973072"/>
    <lineage>
        <taxon>Bacteria</taxon>
        <taxon>Pseudomonadati</taxon>
        <taxon>Thermodesulfobacteriota</taxon>
        <taxon>Desulfovibrionia</taxon>
        <taxon>Desulfovibrionales</taxon>
        <taxon>Desulfovibrionaceae</taxon>
    </lineage>
</organism>
<evidence type="ECO:0000313" key="1">
    <source>
        <dbReference type="EMBL" id="BDQ36358.1"/>
    </source>
</evidence>
<dbReference type="EMBL" id="AP026709">
    <property type="protein sequence ID" value="BDQ36358.1"/>
    <property type="molecule type" value="Genomic_DNA"/>
</dbReference>
<dbReference type="RefSeq" id="WP_281762259.1">
    <property type="nucleotide sequence ID" value="NZ_AP026709.1"/>
</dbReference>
<protein>
    <submittedName>
        <fullName evidence="1">Uncharacterized protein</fullName>
    </submittedName>
</protein>
<evidence type="ECO:0000313" key="2">
    <source>
        <dbReference type="Proteomes" id="UP001317742"/>
    </source>
</evidence>
<accession>A0ABM8AXY0</accession>
<keyword evidence="2" id="KW-1185">Reference proteome</keyword>
<name>A0ABM8AXY0_9BACT</name>
<dbReference type="Proteomes" id="UP001317742">
    <property type="component" value="Chromosome"/>
</dbReference>
<gene>
    <name evidence="1" type="ORF">SYK_07180</name>
</gene>